<keyword evidence="5 9" id="KW-0507">mRNA processing</keyword>
<protein>
    <recommendedName>
        <fullName evidence="9">Small nuclear ribonucleoprotein Sm D3</fullName>
        <shortName evidence="9">Sm-D3</shortName>
    </recommendedName>
    <alternativeName>
        <fullName evidence="9">snRNP core protein D3</fullName>
    </alternativeName>
</protein>
<sequence>MQSHGVQVSVRNGYVVRIHLYKEIQATNSNKQGHVITVELTSGVSYKGKLIESEDTMNVQLKDATMTNTNGSTQYQPQVFIRGSQIRFFAVPEILKHAPMFDPNHVKPPAPIRGPKRK</sequence>
<evidence type="ECO:0000256" key="5">
    <source>
        <dbReference type="ARBA" id="ARBA00022664"/>
    </source>
</evidence>
<dbReference type="FunFam" id="2.30.30.100:FF:000002">
    <property type="entry name" value="Small nuclear ribonucleoprotein Sm D3"/>
    <property type="match status" value="1"/>
</dbReference>
<dbReference type="GO" id="GO:0005681">
    <property type="term" value="C:spliceosomal complex"/>
    <property type="evidence" value="ECO:0007669"/>
    <property type="project" value="InterPro"/>
</dbReference>
<evidence type="ECO:0000256" key="6">
    <source>
        <dbReference type="ARBA" id="ARBA00023187"/>
    </source>
</evidence>
<keyword evidence="6 9" id="KW-0508">mRNA splicing</keyword>
<dbReference type="GO" id="GO:0005685">
    <property type="term" value="C:U1 snRNP"/>
    <property type="evidence" value="ECO:0007669"/>
    <property type="project" value="UniProtKB-ARBA"/>
</dbReference>
<evidence type="ECO:0000259" key="10">
    <source>
        <dbReference type="PROSITE" id="PS52002"/>
    </source>
</evidence>
<dbReference type="InterPro" id="IPR027141">
    <property type="entry name" value="LSm4/Sm_D1/D3"/>
</dbReference>
<accession>A0A9P8P027</accession>
<dbReference type="GO" id="GO:0000387">
    <property type="term" value="P:spliceosomal snRNP assembly"/>
    <property type="evidence" value="ECO:0007669"/>
    <property type="project" value="UniProtKB-UniRule"/>
</dbReference>
<dbReference type="CDD" id="cd01721">
    <property type="entry name" value="Sm_D3"/>
    <property type="match status" value="1"/>
</dbReference>
<comment type="similarity">
    <text evidence="3 9">Belongs to the snRNP core protein family.</text>
</comment>
<keyword evidence="8 9" id="KW-0687">Ribonucleoprotein</keyword>
<dbReference type="InterPro" id="IPR001163">
    <property type="entry name" value="Sm_dom_euk/arc"/>
</dbReference>
<evidence type="ECO:0000256" key="2">
    <source>
        <dbReference type="ARBA" id="ARBA00004514"/>
    </source>
</evidence>
<evidence type="ECO:0000256" key="9">
    <source>
        <dbReference type="RuleBase" id="RU365050"/>
    </source>
</evidence>
<reference evidence="11" key="1">
    <citation type="journal article" date="2021" name="Open Biol.">
        <title>Shared evolutionary footprints suggest mitochondrial oxidative damage underlies multiple complex I losses in fungi.</title>
        <authorList>
            <person name="Schikora-Tamarit M.A."/>
            <person name="Marcet-Houben M."/>
            <person name="Nosek J."/>
            <person name="Gabaldon T."/>
        </authorList>
    </citation>
    <scope>NUCLEOTIDE SEQUENCE</scope>
    <source>
        <strain evidence="11">NCAIM Y.01608</strain>
    </source>
</reference>
<keyword evidence="12" id="KW-1185">Reference proteome</keyword>
<evidence type="ECO:0000313" key="11">
    <source>
        <dbReference type="EMBL" id="KAH3662732.1"/>
    </source>
</evidence>
<evidence type="ECO:0000256" key="1">
    <source>
        <dbReference type="ARBA" id="ARBA00004123"/>
    </source>
</evidence>
<evidence type="ECO:0000256" key="3">
    <source>
        <dbReference type="ARBA" id="ARBA00008146"/>
    </source>
</evidence>
<dbReference type="Gene3D" id="2.30.30.100">
    <property type="match status" value="1"/>
</dbReference>
<evidence type="ECO:0000313" key="12">
    <source>
        <dbReference type="Proteomes" id="UP000788993"/>
    </source>
</evidence>
<comment type="subcellular location">
    <subcellularLocation>
        <location evidence="2">Cytoplasm</location>
        <location evidence="2">Cytosol</location>
    </subcellularLocation>
    <subcellularLocation>
        <location evidence="1 9">Nucleus</location>
    </subcellularLocation>
</comment>
<feature type="domain" description="Sm" evidence="10">
    <location>
        <begin position="23"/>
        <end position="95"/>
    </location>
</feature>
<dbReference type="GO" id="GO:0003723">
    <property type="term" value="F:RNA binding"/>
    <property type="evidence" value="ECO:0007669"/>
    <property type="project" value="InterPro"/>
</dbReference>
<gene>
    <name evidence="11" type="ORF">OGATHE_004308</name>
</gene>
<dbReference type="AlphaFoldDB" id="A0A9P8P027"/>
<dbReference type="GO" id="GO:0005829">
    <property type="term" value="C:cytosol"/>
    <property type="evidence" value="ECO:0007669"/>
    <property type="project" value="UniProtKB-SubCell"/>
</dbReference>
<name>A0A9P8P027_9ASCO</name>
<dbReference type="InterPro" id="IPR010920">
    <property type="entry name" value="LSM_dom_sf"/>
</dbReference>
<keyword evidence="7 9" id="KW-0539">Nucleus</keyword>
<dbReference type="Proteomes" id="UP000788993">
    <property type="component" value="Unassembled WGS sequence"/>
</dbReference>
<comment type="caution">
    <text evidence="11">The sequence shown here is derived from an EMBL/GenBank/DDBJ whole genome shotgun (WGS) entry which is preliminary data.</text>
</comment>
<evidence type="ECO:0000256" key="8">
    <source>
        <dbReference type="ARBA" id="ARBA00023274"/>
    </source>
</evidence>
<dbReference type="SMART" id="SM00651">
    <property type="entry name" value="Sm"/>
    <property type="match status" value="1"/>
</dbReference>
<evidence type="ECO:0000256" key="4">
    <source>
        <dbReference type="ARBA" id="ARBA00022490"/>
    </source>
</evidence>
<reference evidence="11" key="2">
    <citation type="submission" date="2021-01" db="EMBL/GenBank/DDBJ databases">
        <authorList>
            <person name="Schikora-Tamarit M.A."/>
        </authorList>
    </citation>
    <scope>NUCLEOTIDE SEQUENCE</scope>
    <source>
        <strain evidence="11">NCAIM Y.01608</strain>
    </source>
</reference>
<dbReference type="SUPFAM" id="SSF50182">
    <property type="entry name" value="Sm-like ribonucleoproteins"/>
    <property type="match status" value="1"/>
</dbReference>
<dbReference type="InterPro" id="IPR034099">
    <property type="entry name" value="SmD3"/>
</dbReference>
<dbReference type="Pfam" id="PF01423">
    <property type="entry name" value="LSM"/>
    <property type="match status" value="1"/>
</dbReference>
<proteinExistence type="inferred from homology"/>
<dbReference type="InterPro" id="IPR047575">
    <property type="entry name" value="Sm"/>
</dbReference>
<dbReference type="PROSITE" id="PS52002">
    <property type="entry name" value="SM"/>
    <property type="match status" value="1"/>
</dbReference>
<organism evidence="11 12">
    <name type="scientific">Ogataea polymorpha</name>
    <dbReference type="NCBI Taxonomy" id="460523"/>
    <lineage>
        <taxon>Eukaryota</taxon>
        <taxon>Fungi</taxon>
        <taxon>Dikarya</taxon>
        <taxon>Ascomycota</taxon>
        <taxon>Saccharomycotina</taxon>
        <taxon>Pichiomycetes</taxon>
        <taxon>Pichiales</taxon>
        <taxon>Pichiaceae</taxon>
        <taxon>Ogataea</taxon>
    </lineage>
</organism>
<dbReference type="PANTHER" id="PTHR23338">
    <property type="entry name" value="SMALL NUCLEAR RIBONUCLEOPROTEIN SM"/>
    <property type="match status" value="1"/>
</dbReference>
<dbReference type="EMBL" id="JAEUBD010001266">
    <property type="protein sequence ID" value="KAH3662732.1"/>
    <property type="molecule type" value="Genomic_DNA"/>
</dbReference>
<keyword evidence="4" id="KW-0963">Cytoplasm</keyword>
<evidence type="ECO:0000256" key="7">
    <source>
        <dbReference type="ARBA" id="ARBA00023242"/>
    </source>
</evidence>